<evidence type="ECO:0000313" key="2">
    <source>
        <dbReference type="Proteomes" id="UP000005239"/>
    </source>
</evidence>
<protein>
    <submittedName>
        <fullName evidence="1">Uncharacterized protein</fullName>
    </submittedName>
</protein>
<dbReference type="Proteomes" id="UP000005239">
    <property type="component" value="Unassembled WGS sequence"/>
</dbReference>
<reference evidence="1" key="2">
    <citation type="submission" date="2022-06" db="UniProtKB">
        <authorList>
            <consortium name="EnsemblMetazoa"/>
        </authorList>
    </citation>
    <scope>IDENTIFICATION</scope>
    <source>
        <strain evidence="1">PS312</strain>
    </source>
</reference>
<accession>A0A8R1UXV7</accession>
<gene>
    <name evidence="1" type="primary">WBGene00279896</name>
</gene>
<evidence type="ECO:0000313" key="1">
    <source>
        <dbReference type="EnsemblMetazoa" id="PPA41527.1"/>
    </source>
</evidence>
<name>A0A2A6CMN1_PRIPA</name>
<sequence length="138" mass="14054">MTLPIVLLVIPSVALACIPTKTPEPGIPAVTPAPPICPMGALSTTTCAALLDATRHPNGCVPAMIGPASFACTTGAFTTAFLQGADPTKTPLPIMSSTCDPATKMWTFKANRGQTFTQAKMENLLGGGPLSTACSNPP</sequence>
<dbReference type="EnsemblMetazoa" id="PPA41527.1">
    <property type="protein sequence ID" value="PPA41527.1"/>
    <property type="gene ID" value="WBGene00279896"/>
</dbReference>
<keyword evidence="2" id="KW-1185">Reference proteome</keyword>
<organism evidence="1 2">
    <name type="scientific">Pristionchus pacificus</name>
    <name type="common">Parasitic nematode worm</name>
    <dbReference type="NCBI Taxonomy" id="54126"/>
    <lineage>
        <taxon>Eukaryota</taxon>
        <taxon>Metazoa</taxon>
        <taxon>Ecdysozoa</taxon>
        <taxon>Nematoda</taxon>
        <taxon>Chromadorea</taxon>
        <taxon>Rhabditida</taxon>
        <taxon>Rhabditina</taxon>
        <taxon>Diplogasteromorpha</taxon>
        <taxon>Diplogasteroidea</taxon>
        <taxon>Neodiplogasteridae</taxon>
        <taxon>Pristionchus</taxon>
    </lineage>
</organism>
<reference evidence="2" key="1">
    <citation type="journal article" date="2008" name="Nat. Genet.">
        <title>The Pristionchus pacificus genome provides a unique perspective on nematode lifestyle and parasitism.</title>
        <authorList>
            <person name="Dieterich C."/>
            <person name="Clifton S.W."/>
            <person name="Schuster L.N."/>
            <person name="Chinwalla A."/>
            <person name="Delehaunty K."/>
            <person name="Dinkelacker I."/>
            <person name="Fulton L."/>
            <person name="Fulton R."/>
            <person name="Godfrey J."/>
            <person name="Minx P."/>
            <person name="Mitreva M."/>
            <person name="Roeseler W."/>
            <person name="Tian H."/>
            <person name="Witte H."/>
            <person name="Yang S.P."/>
            <person name="Wilson R.K."/>
            <person name="Sommer R.J."/>
        </authorList>
    </citation>
    <scope>NUCLEOTIDE SEQUENCE [LARGE SCALE GENOMIC DNA]</scope>
    <source>
        <strain evidence="2">PS312</strain>
    </source>
</reference>
<proteinExistence type="predicted"/>
<dbReference type="AlphaFoldDB" id="A0A2A6CMN1"/>
<accession>A0A2A6CMN1</accession>